<dbReference type="InterPro" id="IPR036181">
    <property type="entry name" value="MIT_dom_sf"/>
</dbReference>
<comment type="caution">
    <text evidence="8">The sequence shown here is derived from an EMBL/GenBank/DDBJ whole genome shotgun (WGS) entry which is preliminary data.</text>
</comment>
<dbReference type="AlphaFoldDB" id="A0A9P5NUE0"/>
<dbReference type="Pfam" id="PF04212">
    <property type="entry name" value="MIT"/>
    <property type="match status" value="1"/>
</dbReference>
<reference evidence="8" key="1">
    <citation type="submission" date="2020-11" db="EMBL/GenBank/DDBJ databases">
        <authorList>
            <consortium name="DOE Joint Genome Institute"/>
            <person name="Ahrendt S."/>
            <person name="Riley R."/>
            <person name="Andreopoulos W."/>
            <person name="LaButti K."/>
            <person name="Pangilinan J."/>
            <person name="Ruiz-duenas F.J."/>
            <person name="Barrasa J.M."/>
            <person name="Sanchez-Garcia M."/>
            <person name="Camarero S."/>
            <person name="Miyauchi S."/>
            <person name="Serrano A."/>
            <person name="Linde D."/>
            <person name="Babiker R."/>
            <person name="Drula E."/>
            <person name="Ayuso-Fernandez I."/>
            <person name="Pacheco R."/>
            <person name="Padilla G."/>
            <person name="Ferreira P."/>
            <person name="Barriuso J."/>
            <person name="Kellner H."/>
            <person name="Castanera R."/>
            <person name="Alfaro M."/>
            <person name="Ramirez L."/>
            <person name="Pisabarro A.G."/>
            <person name="Kuo A."/>
            <person name="Tritt A."/>
            <person name="Lipzen A."/>
            <person name="He G."/>
            <person name="Yan M."/>
            <person name="Ng V."/>
            <person name="Cullen D."/>
            <person name="Martin F."/>
            <person name="Rosso M.-N."/>
            <person name="Henrissat B."/>
            <person name="Hibbett D."/>
            <person name="Martinez A.T."/>
            <person name="Grigoriev I.V."/>
        </authorList>
    </citation>
    <scope>NUCLEOTIDE SEQUENCE</scope>
    <source>
        <strain evidence="8">AH 44721</strain>
    </source>
</reference>
<proteinExistence type="inferred from homology"/>
<dbReference type="GO" id="GO:0004198">
    <property type="term" value="F:calcium-dependent cysteine-type endopeptidase activity"/>
    <property type="evidence" value="ECO:0007669"/>
    <property type="project" value="InterPro"/>
</dbReference>
<keyword evidence="4" id="KW-0788">Thiol protease</keyword>
<protein>
    <recommendedName>
        <fullName evidence="10">Calpain catalytic domain-containing protein</fullName>
    </recommendedName>
</protein>
<dbReference type="InterPro" id="IPR007330">
    <property type="entry name" value="MIT_dom"/>
</dbReference>
<keyword evidence="2" id="KW-0645">Protease</keyword>
<keyword evidence="9" id="KW-1185">Reference proteome</keyword>
<dbReference type="InterPro" id="IPR051297">
    <property type="entry name" value="PalB/RIM13"/>
</dbReference>
<name>A0A9P5NUE0_GYMJU</name>
<evidence type="ECO:0000256" key="5">
    <source>
        <dbReference type="SAM" id="MobiDB-lite"/>
    </source>
</evidence>
<evidence type="ECO:0000313" key="8">
    <source>
        <dbReference type="EMBL" id="KAF8905038.1"/>
    </source>
</evidence>
<evidence type="ECO:0008006" key="10">
    <source>
        <dbReference type="Google" id="ProtNLM"/>
    </source>
</evidence>
<dbReference type="GO" id="GO:0006508">
    <property type="term" value="P:proteolysis"/>
    <property type="evidence" value="ECO:0007669"/>
    <property type="project" value="UniProtKB-KW"/>
</dbReference>
<dbReference type="InterPro" id="IPR001300">
    <property type="entry name" value="Peptidase_C2_calpain_cat"/>
</dbReference>
<dbReference type="EMBL" id="JADNYJ010000024">
    <property type="protein sequence ID" value="KAF8905038.1"/>
    <property type="molecule type" value="Genomic_DNA"/>
</dbReference>
<dbReference type="Gene3D" id="2.60.120.380">
    <property type="match status" value="2"/>
</dbReference>
<dbReference type="Proteomes" id="UP000724874">
    <property type="component" value="Unassembled WGS sequence"/>
</dbReference>
<evidence type="ECO:0000256" key="4">
    <source>
        <dbReference type="ARBA" id="ARBA00022807"/>
    </source>
</evidence>
<feature type="region of interest" description="Disordered" evidence="5">
    <location>
        <begin position="1"/>
        <end position="24"/>
    </location>
</feature>
<sequence length="770" mass="85303">MHRNSDLQISEREAETTSSKAAKAEFSKSYDQAFRLYIKAAEQFLHLSRSSSAEDRSKQKWKSSAANALERAERIKRFVEALRSGSNATSNSSGPPTNDLRLTPIGVNYFSPQEQYYILKKGATVNGLVFPAWEEPVHVNKCDTIYADPDGQPSLSPEQHKVAPVWRRPSPKGLANLKDADSCRPVLPQEILQCVVTDCSVCASLSVCLEHCRRFGSKYMKLMGGYDFPGSNSSIDLHLAGWIPESAFERERAWDRVERGFSSGQCVVTLGTGPSSYIRWRDIPLLPSHSYAVIDIYETEEGRLLTVIDSWVRSNGSKDEPSRILHIPWTEVLNTFEGVYLSWDPSIWQTTLIFHSMWKRSAADEAASRQTQIEFNCSSDLDEEIWVLLTRHVVDARRSTDFIALRVELEDDFAQDTDVVKNQRILSGKGTYTNSTHILARTRIPKSLRSGILSILASYEGDFSEVGYTLTAYSMSTTKIMWVENNSDPPFTSKIEGSFTAKNAGGNCTYPSFMVNPQYLLTIHPMKLHGGANVAANRTCKLTLGLRSNKDMPVNMALVWSEGRRVTELSVKDIVATSGAYSYGLARLTKSVSPGEYTLVASGFEPHHMGPFSLHVESSLPFDLKPIPNEGAGMYSKLVRGSWDSDTAAGAPSFGQYSKNPVFELEVPSTTQLMIRLQLLQPSTPNALNVTVYSNSQNNIKASLGQRHIATSGAYDDTIAGVATPQTTLGVGKYYMVPSTYNPGTQAAFRMVVYSSISNIRVTPVQGTRI</sequence>
<evidence type="ECO:0000259" key="6">
    <source>
        <dbReference type="SMART" id="SM00230"/>
    </source>
</evidence>
<dbReference type="InterPro" id="IPR022683">
    <property type="entry name" value="Calpain_III"/>
</dbReference>
<gene>
    <name evidence="8" type="ORF">CPB84DRAFT_1845125</name>
</gene>
<feature type="domain" description="Peptidase C2 calpain" evidence="7">
    <location>
        <begin position="492"/>
        <end position="625"/>
    </location>
</feature>
<comment type="similarity">
    <text evidence="1">Belongs to the peptidase C2 family. PalB/RIM13 subfamily.</text>
</comment>
<evidence type="ECO:0000256" key="1">
    <source>
        <dbReference type="ARBA" id="ARBA00010193"/>
    </source>
</evidence>
<evidence type="ECO:0000256" key="3">
    <source>
        <dbReference type="ARBA" id="ARBA00022801"/>
    </source>
</evidence>
<dbReference type="SUPFAM" id="SSF54001">
    <property type="entry name" value="Cysteine proteinases"/>
    <property type="match status" value="1"/>
</dbReference>
<evidence type="ECO:0000256" key="2">
    <source>
        <dbReference type="ARBA" id="ARBA00022670"/>
    </source>
</evidence>
<dbReference type="PANTHER" id="PTHR46143">
    <property type="entry name" value="CALPAIN-7"/>
    <property type="match status" value="1"/>
</dbReference>
<dbReference type="Gene3D" id="1.20.58.80">
    <property type="entry name" value="Phosphotransferase system, lactose/cellobiose-type IIA subunit"/>
    <property type="match status" value="1"/>
</dbReference>
<keyword evidence="3" id="KW-0378">Hydrolase</keyword>
<feature type="domain" description="Calpain catalytic" evidence="6">
    <location>
        <begin position="111"/>
        <end position="352"/>
    </location>
</feature>
<evidence type="ECO:0000313" key="9">
    <source>
        <dbReference type="Proteomes" id="UP000724874"/>
    </source>
</evidence>
<dbReference type="SMART" id="SM00720">
    <property type="entry name" value="calpain_III"/>
    <property type="match status" value="1"/>
</dbReference>
<evidence type="ECO:0000259" key="7">
    <source>
        <dbReference type="SMART" id="SM00720"/>
    </source>
</evidence>
<organism evidence="8 9">
    <name type="scientific">Gymnopilus junonius</name>
    <name type="common">Spectacular rustgill mushroom</name>
    <name type="synonym">Gymnopilus spectabilis subsp. junonius</name>
    <dbReference type="NCBI Taxonomy" id="109634"/>
    <lineage>
        <taxon>Eukaryota</taxon>
        <taxon>Fungi</taxon>
        <taxon>Dikarya</taxon>
        <taxon>Basidiomycota</taxon>
        <taxon>Agaricomycotina</taxon>
        <taxon>Agaricomycetes</taxon>
        <taxon>Agaricomycetidae</taxon>
        <taxon>Agaricales</taxon>
        <taxon>Agaricineae</taxon>
        <taxon>Hymenogastraceae</taxon>
        <taxon>Gymnopilus</taxon>
    </lineage>
</organism>
<dbReference type="OrthoDB" id="167576at2759"/>
<dbReference type="SUPFAM" id="SSF116846">
    <property type="entry name" value="MIT domain"/>
    <property type="match status" value="1"/>
</dbReference>
<dbReference type="PANTHER" id="PTHR46143:SF1">
    <property type="entry name" value="CALPAIN-7"/>
    <property type="match status" value="1"/>
</dbReference>
<dbReference type="InterPro" id="IPR038765">
    <property type="entry name" value="Papain-like_cys_pep_sf"/>
</dbReference>
<dbReference type="SMART" id="SM00230">
    <property type="entry name" value="CysPc"/>
    <property type="match status" value="1"/>
</dbReference>
<accession>A0A9P5NUE0</accession>
<dbReference type="SUPFAM" id="SSF49758">
    <property type="entry name" value="Calpain large subunit, middle domain (domain III)"/>
    <property type="match status" value="2"/>
</dbReference>
<dbReference type="InterPro" id="IPR036213">
    <property type="entry name" value="Calpain_III_sf"/>
</dbReference>